<dbReference type="Proteomes" id="UP001175353">
    <property type="component" value="Unassembled WGS sequence"/>
</dbReference>
<evidence type="ECO:0000313" key="4">
    <source>
        <dbReference type="EMBL" id="TKA43897.1"/>
    </source>
</evidence>
<sequence length="126" mass="13157">MVIIKNLVKIYVALALAATNVSAIWPNQPSPLPHTLIANGTATATPTPTWYFYGKAMPPNNDTEPQCAGSADVPRDGEGLCVGPDGQKYPSLWPTYSTNINSKAALASVSLGGVLAGVLFFALLAL</sequence>
<feature type="transmembrane region" description="Helical" evidence="1">
    <location>
        <begin position="104"/>
        <end position="125"/>
    </location>
</feature>
<dbReference type="EMBL" id="JAUJLE010000075">
    <property type="protein sequence ID" value="KAK0989284.1"/>
    <property type="molecule type" value="Genomic_DNA"/>
</dbReference>
<evidence type="ECO:0000256" key="2">
    <source>
        <dbReference type="SAM" id="SignalP"/>
    </source>
</evidence>
<feature type="chain" id="PRO_5044609394" evidence="2">
    <location>
        <begin position="24"/>
        <end position="126"/>
    </location>
</feature>
<dbReference type="EMBL" id="NAJP01000017">
    <property type="protein sequence ID" value="TKA43897.1"/>
    <property type="molecule type" value="Genomic_DNA"/>
</dbReference>
<name>A0A4U0V5I0_9PEZI</name>
<dbReference type="AlphaFoldDB" id="A0A4U0V5I0"/>
<keyword evidence="2" id="KW-0732">Signal</keyword>
<keyword evidence="1" id="KW-0812">Transmembrane</keyword>
<evidence type="ECO:0000313" key="3">
    <source>
        <dbReference type="EMBL" id="KAK0989284.1"/>
    </source>
</evidence>
<evidence type="ECO:0000313" key="5">
    <source>
        <dbReference type="Proteomes" id="UP000310066"/>
    </source>
</evidence>
<accession>A0A4U0V5I0</accession>
<proteinExistence type="predicted"/>
<keyword evidence="6" id="KW-1185">Reference proteome</keyword>
<reference evidence="4 5" key="1">
    <citation type="submission" date="2017-03" db="EMBL/GenBank/DDBJ databases">
        <title>Genomes of endolithic fungi from Antarctica.</title>
        <authorList>
            <person name="Coleine C."/>
            <person name="Masonjones S."/>
            <person name="Stajich J.E."/>
        </authorList>
    </citation>
    <scope>NUCLEOTIDE SEQUENCE [LARGE SCALE GENOMIC DNA]</scope>
    <source>
        <strain evidence="4 5">CCFEE 5311</strain>
    </source>
</reference>
<organism evidence="4 5">
    <name type="scientific">Friedmanniomyces endolithicus</name>
    <dbReference type="NCBI Taxonomy" id="329885"/>
    <lineage>
        <taxon>Eukaryota</taxon>
        <taxon>Fungi</taxon>
        <taxon>Dikarya</taxon>
        <taxon>Ascomycota</taxon>
        <taxon>Pezizomycotina</taxon>
        <taxon>Dothideomycetes</taxon>
        <taxon>Dothideomycetidae</taxon>
        <taxon>Mycosphaerellales</taxon>
        <taxon>Teratosphaeriaceae</taxon>
        <taxon>Friedmanniomyces</taxon>
    </lineage>
</organism>
<dbReference type="Proteomes" id="UP000310066">
    <property type="component" value="Unassembled WGS sequence"/>
</dbReference>
<evidence type="ECO:0000313" key="6">
    <source>
        <dbReference type="Proteomes" id="UP001175353"/>
    </source>
</evidence>
<keyword evidence="1" id="KW-1133">Transmembrane helix</keyword>
<feature type="signal peptide" evidence="2">
    <location>
        <begin position="1"/>
        <end position="23"/>
    </location>
</feature>
<dbReference type="OrthoDB" id="3900989at2759"/>
<evidence type="ECO:0000256" key="1">
    <source>
        <dbReference type="SAM" id="Phobius"/>
    </source>
</evidence>
<keyword evidence="1" id="KW-0472">Membrane</keyword>
<comment type="caution">
    <text evidence="4">The sequence shown here is derived from an EMBL/GenBank/DDBJ whole genome shotgun (WGS) entry which is preliminary data.</text>
</comment>
<gene>
    <name evidence="4" type="ORF">B0A54_05658</name>
    <name evidence="3" type="ORF">LTR91_009289</name>
</gene>
<reference evidence="3" key="2">
    <citation type="submission" date="2023-06" db="EMBL/GenBank/DDBJ databases">
        <title>Black Yeasts Isolated from many extreme environments.</title>
        <authorList>
            <person name="Coleine C."/>
            <person name="Stajich J.E."/>
            <person name="Selbmann L."/>
        </authorList>
    </citation>
    <scope>NUCLEOTIDE SEQUENCE</scope>
    <source>
        <strain evidence="3">CCFEE 5200</strain>
    </source>
</reference>
<protein>
    <submittedName>
        <fullName evidence="4">Uncharacterized protein</fullName>
    </submittedName>
</protein>